<evidence type="ECO:0000313" key="1">
    <source>
        <dbReference type="EMBL" id="PWN40731.1"/>
    </source>
</evidence>
<proteinExistence type="predicted"/>
<organism evidence="1 2">
    <name type="scientific">Ceraceosorus guamensis</name>
    <dbReference type="NCBI Taxonomy" id="1522189"/>
    <lineage>
        <taxon>Eukaryota</taxon>
        <taxon>Fungi</taxon>
        <taxon>Dikarya</taxon>
        <taxon>Basidiomycota</taxon>
        <taxon>Ustilaginomycotina</taxon>
        <taxon>Exobasidiomycetes</taxon>
        <taxon>Ceraceosorales</taxon>
        <taxon>Ceraceosoraceae</taxon>
        <taxon>Ceraceosorus</taxon>
    </lineage>
</organism>
<dbReference type="Proteomes" id="UP000245783">
    <property type="component" value="Unassembled WGS sequence"/>
</dbReference>
<dbReference type="GeneID" id="37036333"/>
<gene>
    <name evidence="1" type="ORF">IE81DRAFT_325260</name>
</gene>
<evidence type="ECO:0000313" key="2">
    <source>
        <dbReference type="Proteomes" id="UP000245783"/>
    </source>
</evidence>
<dbReference type="EMBL" id="KZ819408">
    <property type="protein sequence ID" value="PWN40731.1"/>
    <property type="molecule type" value="Genomic_DNA"/>
</dbReference>
<sequence length="64" mass="7243">MCAFSIHDCSHSTAAVRVPEKAQIEAQLRMKMLARRTRFWIKAQTTVRANVSKRSKGILSLSKP</sequence>
<dbReference type="AlphaFoldDB" id="A0A316VWS7"/>
<dbReference type="InParanoid" id="A0A316VWS7"/>
<name>A0A316VWS7_9BASI</name>
<dbReference type="RefSeq" id="XP_025367891.1">
    <property type="nucleotide sequence ID" value="XM_025514463.1"/>
</dbReference>
<accession>A0A316VWS7</accession>
<protein>
    <submittedName>
        <fullName evidence="1">Uncharacterized protein</fullName>
    </submittedName>
</protein>
<keyword evidence="2" id="KW-1185">Reference proteome</keyword>
<reference evidence="1 2" key="1">
    <citation type="journal article" date="2018" name="Mol. Biol. Evol.">
        <title>Broad Genomic Sampling Reveals a Smut Pathogenic Ancestry of the Fungal Clade Ustilaginomycotina.</title>
        <authorList>
            <person name="Kijpornyongpan T."/>
            <person name="Mondo S.J."/>
            <person name="Barry K."/>
            <person name="Sandor L."/>
            <person name="Lee J."/>
            <person name="Lipzen A."/>
            <person name="Pangilinan J."/>
            <person name="LaButti K."/>
            <person name="Hainaut M."/>
            <person name="Henrissat B."/>
            <person name="Grigoriev I.V."/>
            <person name="Spatafora J.W."/>
            <person name="Aime M.C."/>
        </authorList>
    </citation>
    <scope>NUCLEOTIDE SEQUENCE [LARGE SCALE GENOMIC DNA]</scope>
    <source>
        <strain evidence="1 2">MCA 4658</strain>
    </source>
</reference>